<proteinExistence type="predicted"/>
<evidence type="ECO:0000256" key="1">
    <source>
        <dbReference type="SAM" id="Phobius"/>
    </source>
</evidence>
<evidence type="ECO:0000313" key="2">
    <source>
        <dbReference type="EMBL" id="QQO83105.1"/>
    </source>
</evidence>
<keyword evidence="1" id="KW-0472">Membrane</keyword>
<organism evidence="2">
    <name type="scientific">Shewanella algae</name>
    <dbReference type="NCBI Taxonomy" id="38313"/>
    <lineage>
        <taxon>Bacteria</taxon>
        <taxon>Pseudomonadati</taxon>
        <taxon>Pseudomonadota</taxon>
        <taxon>Gammaproteobacteria</taxon>
        <taxon>Alteromonadales</taxon>
        <taxon>Shewanellaceae</taxon>
        <taxon>Shewanella</taxon>
    </lineage>
</organism>
<protein>
    <submittedName>
        <fullName evidence="2">Uncharacterized protein</fullName>
    </submittedName>
</protein>
<dbReference type="EMBL" id="CP032664">
    <property type="protein sequence ID" value="QQO83105.1"/>
    <property type="molecule type" value="Genomic_DNA"/>
</dbReference>
<name>A0A7T8INT5_9GAMM</name>
<accession>A0A7T8INT5</accession>
<keyword evidence="1" id="KW-0812">Transmembrane</keyword>
<dbReference type="AlphaFoldDB" id="A0A7T8INT5"/>
<feature type="transmembrane region" description="Helical" evidence="1">
    <location>
        <begin position="27"/>
        <end position="44"/>
    </location>
</feature>
<keyword evidence="1" id="KW-1133">Transmembrane helix</keyword>
<reference evidence="2" key="1">
    <citation type="submission" date="2018-09" db="EMBL/GenBank/DDBJ databases">
        <title>Genome sequencing and analysis.</title>
        <authorList>
            <person name="Huang Y.-T."/>
        </authorList>
    </citation>
    <scope>NUCLEOTIDE SEQUENCE</scope>
    <source>
        <strain evidence="2">HIDE</strain>
    </source>
</reference>
<sequence>MSELDSSRGKPLSFGNRVDRWFKQLPLVVRVAAIGTAIGIFWVVSGASGVRQKSESVKDASSSSIKSIEAPAATPVDTRVFYSGPLSDCQLAAQIVEADAPVLVALVEQISKAKKTPEYSYQDFAQWRINGFNAELDAVAVSQPSAFPLDYQASRLANDVIVRNHLLANAAYQYLKNGRQDGDQKIGEQWQAIRTNILEINTLCPGALDNLNITP</sequence>
<gene>
    <name evidence="2" type="ORF">D7032_07450</name>
</gene>
<dbReference type="RefSeq" id="WP_397609075.1">
    <property type="nucleotide sequence ID" value="NZ_CP032664.1"/>
</dbReference>